<comment type="similarity">
    <text evidence="3">Belongs to the BBS4 family.</text>
</comment>
<evidence type="ECO:0000313" key="6">
    <source>
        <dbReference type="RefSeq" id="XP_025425723.1"/>
    </source>
</evidence>
<dbReference type="GO" id="GO:0036064">
    <property type="term" value="C:ciliary basal body"/>
    <property type="evidence" value="ECO:0007669"/>
    <property type="project" value="TreeGrafter"/>
</dbReference>
<evidence type="ECO:0000256" key="3">
    <source>
        <dbReference type="ARBA" id="ARBA00023778"/>
    </source>
</evidence>
<gene>
    <name evidence="6" type="primary">LOC112694475</name>
</gene>
<dbReference type="PROSITE" id="PS50293">
    <property type="entry name" value="TPR_REGION"/>
    <property type="match status" value="1"/>
</dbReference>
<dbReference type="Proteomes" id="UP000694846">
    <property type="component" value="Unplaced"/>
</dbReference>
<feature type="repeat" description="TPR" evidence="4">
    <location>
        <begin position="327"/>
        <end position="360"/>
    </location>
</feature>
<keyword evidence="1" id="KW-0677">Repeat</keyword>
<protein>
    <submittedName>
        <fullName evidence="6">Bardet-Biedl syndrome 4 protein homolog isoform X1</fullName>
    </submittedName>
</protein>
<evidence type="ECO:0000313" key="5">
    <source>
        <dbReference type="Proteomes" id="UP000694846"/>
    </source>
</evidence>
<dbReference type="GO" id="GO:0061512">
    <property type="term" value="P:protein localization to cilium"/>
    <property type="evidence" value="ECO:0007669"/>
    <property type="project" value="TreeGrafter"/>
</dbReference>
<dbReference type="Pfam" id="PF00515">
    <property type="entry name" value="TPR_1"/>
    <property type="match status" value="1"/>
</dbReference>
<dbReference type="OrthoDB" id="309339at2759"/>
<dbReference type="InterPro" id="IPR019734">
    <property type="entry name" value="TPR_rpt"/>
</dbReference>
<dbReference type="SMART" id="SM00028">
    <property type="entry name" value="TPR"/>
    <property type="match status" value="8"/>
</dbReference>
<dbReference type="CTD" id="585"/>
<dbReference type="PANTHER" id="PTHR44186:SF1">
    <property type="entry name" value="BARDET-BIEDL SYNDROME 4 PROTEIN"/>
    <property type="match status" value="1"/>
</dbReference>
<feature type="repeat" description="TPR" evidence="4">
    <location>
        <begin position="191"/>
        <end position="224"/>
    </location>
</feature>
<keyword evidence="5" id="KW-1185">Reference proteome</keyword>
<feature type="repeat" description="TPR" evidence="4">
    <location>
        <begin position="124"/>
        <end position="157"/>
    </location>
</feature>
<evidence type="ECO:0000256" key="2">
    <source>
        <dbReference type="ARBA" id="ARBA00022803"/>
    </source>
</evidence>
<accession>A0A8B8GRK1</accession>
<reference evidence="6" key="1">
    <citation type="submission" date="2025-08" db="UniProtKB">
        <authorList>
            <consortium name="RefSeq"/>
        </authorList>
    </citation>
    <scope>IDENTIFICATION</scope>
    <source>
        <tissue evidence="6">Whole body</tissue>
    </source>
</reference>
<dbReference type="AlphaFoldDB" id="A0A8B8GRK1"/>
<dbReference type="PROSITE" id="PS50005">
    <property type="entry name" value="TPR"/>
    <property type="match status" value="4"/>
</dbReference>
<proteinExistence type="inferred from homology"/>
<evidence type="ECO:0000256" key="1">
    <source>
        <dbReference type="ARBA" id="ARBA00022737"/>
    </source>
</evidence>
<dbReference type="GeneID" id="112694475"/>
<dbReference type="RefSeq" id="XP_025425723.1">
    <property type="nucleotide sequence ID" value="XM_025569938.1"/>
</dbReference>
<feature type="repeat" description="TPR" evidence="4">
    <location>
        <begin position="259"/>
        <end position="292"/>
    </location>
</feature>
<dbReference type="PANTHER" id="PTHR44186">
    <property type="match status" value="1"/>
</dbReference>
<evidence type="ECO:0000256" key="4">
    <source>
        <dbReference type="PROSITE-ProRule" id="PRU00339"/>
    </source>
</evidence>
<dbReference type="GO" id="GO:0060271">
    <property type="term" value="P:cilium assembly"/>
    <property type="evidence" value="ECO:0007669"/>
    <property type="project" value="TreeGrafter"/>
</dbReference>
<dbReference type="Pfam" id="PF13432">
    <property type="entry name" value="TPR_16"/>
    <property type="match status" value="1"/>
</dbReference>
<dbReference type="Pfam" id="PF13181">
    <property type="entry name" value="TPR_8"/>
    <property type="match status" value="1"/>
</dbReference>
<name>A0A8B8GRK1_9HEMI</name>
<dbReference type="InterPro" id="IPR011990">
    <property type="entry name" value="TPR-like_helical_dom_sf"/>
</dbReference>
<sequence>MANGLTYNTAESTMLIFNVQEKSDWIIYNRYVQRDLELCKLLIEQELQNTKDNNEFAFYILGLIYREEGKIKNSYWCFDRYYALNPFCVEGVKQIARSCLLLGRNDEAKKMYLEAEKMCREPDTKVYYNLGLCYLNLGEWDKSKEYFNRTIQLSRNQDAYEKLASIFVMENNLKNAISVLISASKLFPFNTNLSVDLGLLFMKQREYDQAFNVLGNTLCQDPENPKALLTLAAEMQRNCGYDEALSKYTRAVTDLSECSEAWNNIGMCFFGKQKYVAAISCLKRAVYLHQFNWIALYNLGLVHLYTKQYVSAFLFLSTSAKLNTNHASTFMLIGLALNNMNDTRNAEKAYRKSIEIKSDNPEALINLAILCVNQGRKVDAKKYVNAFQETCLSCSPIDKEIIELGKQVSDALEGHCLIDNETALE</sequence>
<dbReference type="Gene3D" id="1.25.40.10">
    <property type="entry name" value="Tetratricopeptide repeat domain"/>
    <property type="match status" value="2"/>
</dbReference>
<dbReference type="SUPFAM" id="SSF48452">
    <property type="entry name" value="TPR-like"/>
    <property type="match status" value="1"/>
</dbReference>
<keyword evidence="2 4" id="KW-0802">TPR repeat</keyword>
<organism evidence="5 6">
    <name type="scientific">Sipha flava</name>
    <name type="common">yellow sugarcane aphid</name>
    <dbReference type="NCBI Taxonomy" id="143950"/>
    <lineage>
        <taxon>Eukaryota</taxon>
        <taxon>Metazoa</taxon>
        <taxon>Ecdysozoa</taxon>
        <taxon>Arthropoda</taxon>
        <taxon>Hexapoda</taxon>
        <taxon>Insecta</taxon>
        <taxon>Pterygota</taxon>
        <taxon>Neoptera</taxon>
        <taxon>Paraneoptera</taxon>
        <taxon>Hemiptera</taxon>
        <taxon>Sternorrhyncha</taxon>
        <taxon>Aphidomorpha</taxon>
        <taxon>Aphidoidea</taxon>
        <taxon>Aphididae</taxon>
        <taxon>Sipha</taxon>
    </lineage>
</organism>